<dbReference type="EMBL" id="LMXI01000203">
    <property type="protein sequence ID" value="KRT59119.1"/>
    <property type="molecule type" value="Genomic_DNA"/>
</dbReference>
<dbReference type="STRING" id="54398.Ga0074115_1186"/>
<comment type="caution">
    <text evidence="3">The sequence shown here is derived from an EMBL/GenBank/DDBJ whole genome shotgun (WGS) entry which is preliminary data.</text>
</comment>
<gene>
    <name evidence="3" type="ORF">Ga0074115_1186</name>
    <name evidence="4" type="ORF">Ga0076813_14917</name>
</gene>
<dbReference type="OrthoDB" id="8234923at2"/>
<dbReference type="EMBL" id="LDXT01000079">
    <property type="protein sequence ID" value="KRT55414.1"/>
    <property type="molecule type" value="Genomic_DNA"/>
</dbReference>
<dbReference type="Proteomes" id="UP000051634">
    <property type="component" value="Unassembled WGS sequence"/>
</dbReference>
<dbReference type="Pfam" id="PF04809">
    <property type="entry name" value="HupH_C"/>
    <property type="match status" value="1"/>
</dbReference>
<proteinExistence type="inferred from homology"/>
<evidence type="ECO:0000313" key="3">
    <source>
        <dbReference type="EMBL" id="KRT55414.1"/>
    </source>
</evidence>
<accession>A0A0T5YYN8</accession>
<dbReference type="Proteomes" id="UP000051276">
    <property type="component" value="Unassembled WGS sequence"/>
</dbReference>
<organism evidence="3 6">
    <name type="scientific">endosymbiont of Ridgeia piscesae</name>
    <dbReference type="NCBI Taxonomy" id="54398"/>
    <lineage>
        <taxon>Bacteria</taxon>
        <taxon>Pseudomonadati</taxon>
        <taxon>Pseudomonadota</taxon>
        <taxon>Gammaproteobacteria</taxon>
        <taxon>sulfur-oxidizing symbionts</taxon>
    </lineage>
</organism>
<name>A0A0T5YYN8_9GAMM</name>
<sequence>MAQLGGIDVRVESPGVLPESHGNVVPLLHEILHALNELQRQGRSTTIDLRSIPFAPGDQQRLLDTLGKGEVEASLDSLGSSAIYESSFVGVWVVEHKNASGEVIALQVEITTIPEILKSQAMDISDSLIRLSEQLSAPAEEEGQKA</sequence>
<evidence type="ECO:0000313" key="5">
    <source>
        <dbReference type="Proteomes" id="UP000051276"/>
    </source>
</evidence>
<feature type="domain" description="HupH hydrogenase expression protein C-terminal" evidence="2">
    <location>
        <begin position="23"/>
        <end position="136"/>
    </location>
</feature>
<evidence type="ECO:0000256" key="1">
    <source>
        <dbReference type="ARBA" id="ARBA00010832"/>
    </source>
</evidence>
<keyword evidence="6" id="KW-1185">Reference proteome</keyword>
<evidence type="ECO:0000313" key="4">
    <source>
        <dbReference type="EMBL" id="KRT59119.1"/>
    </source>
</evidence>
<evidence type="ECO:0000313" key="6">
    <source>
        <dbReference type="Proteomes" id="UP000051634"/>
    </source>
</evidence>
<evidence type="ECO:0000259" key="2">
    <source>
        <dbReference type="Pfam" id="PF04809"/>
    </source>
</evidence>
<dbReference type="Gene3D" id="3.30.1370.140">
    <property type="entry name" value="HupH hydrogenase expression protein, C-terminal domain"/>
    <property type="match status" value="1"/>
</dbReference>
<dbReference type="InterPro" id="IPR038527">
    <property type="entry name" value="HupH_C_sf"/>
</dbReference>
<protein>
    <submittedName>
        <fullName evidence="3">HupH hydrogenase expression protein, C-terminal conserved region</fullName>
    </submittedName>
    <submittedName>
        <fullName evidence="4">Hydrogenase-1 operon protein HyaF</fullName>
    </submittedName>
</protein>
<dbReference type="AlphaFoldDB" id="A0A0T5YYN8"/>
<reference evidence="5 6" key="1">
    <citation type="submission" date="2015-11" db="EMBL/GenBank/DDBJ databases">
        <title>The genome of Candidatus Endoriftia persephone in Ridgeia piscesae and population structure of the North Eastern Pacific vestimentiferan symbionts.</title>
        <authorList>
            <person name="Perez M."/>
            <person name="Juniper K.S."/>
        </authorList>
    </citation>
    <scope>NUCLEOTIDE SEQUENCE [LARGE SCALE GENOMIC DNA]</scope>
    <source>
        <strain evidence="4">Ind10</strain>
        <strain evidence="3">Ind11</strain>
    </source>
</reference>
<dbReference type="InterPro" id="IPR006894">
    <property type="entry name" value="HupH_Hydgase_express_prot_C"/>
</dbReference>
<dbReference type="RefSeq" id="WP_057956506.1">
    <property type="nucleotide sequence ID" value="NZ_KQ556934.1"/>
</dbReference>
<comment type="similarity">
    <text evidence="1">Belongs to the HupH/HyaF family.</text>
</comment>